<name>A0A7Y9WCH7_9BURK</name>
<feature type="region of interest" description="Disordered" evidence="1">
    <location>
        <begin position="376"/>
        <end position="434"/>
    </location>
</feature>
<feature type="transmembrane region" description="Helical" evidence="2">
    <location>
        <begin position="20"/>
        <end position="41"/>
    </location>
</feature>
<keyword evidence="2" id="KW-0472">Membrane</keyword>
<evidence type="ECO:0000313" key="4">
    <source>
        <dbReference type="Proteomes" id="UP000572540"/>
    </source>
</evidence>
<protein>
    <recommendedName>
        <fullName evidence="5">DUF3108 domain-containing protein</fullName>
    </recommendedName>
</protein>
<dbReference type="AlphaFoldDB" id="A0A7Y9WCH7"/>
<proteinExistence type="predicted"/>
<keyword evidence="2" id="KW-0812">Transmembrane</keyword>
<keyword evidence="2" id="KW-1133">Transmembrane helix</keyword>
<feature type="region of interest" description="Disordered" evidence="1">
    <location>
        <begin position="77"/>
        <end position="99"/>
    </location>
</feature>
<comment type="caution">
    <text evidence="3">The sequence shown here is derived from an EMBL/GenBank/DDBJ whole genome shotgun (WGS) entry which is preliminary data.</text>
</comment>
<organism evidence="3 4">
    <name type="scientific">Paraburkholderia bryophila</name>
    <dbReference type="NCBI Taxonomy" id="420952"/>
    <lineage>
        <taxon>Bacteria</taxon>
        <taxon>Pseudomonadati</taxon>
        <taxon>Pseudomonadota</taxon>
        <taxon>Betaproteobacteria</taxon>
        <taxon>Burkholderiales</taxon>
        <taxon>Burkholderiaceae</taxon>
        <taxon>Paraburkholderia</taxon>
    </lineage>
</organism>
<accession>A0A7Y9WCH7</accession>
<dbReference type="Pfam" id="PF11306">
    <property type="entry name" value="DUF3108"/>
    <property type="match status" value="1"/>
</dbReference>
<dbReference type="Proteomes" id="UP000572540">
    <property type="component" value="Unassembled WGS sequence"/>
</dbReference>
<evidence type="ECO:0008006" key="5">
    <source>
        <dbReference type="Google" id="ProtNLM"/>
    </source>
</evidence>
<evidence type="ECO:0000256" key="2">
    <source>
        <dbReference type="SAM" id="Phobius"/>
    </source>
</evidence>
<dbReference type="RefSeq" id="WP_179707142.1">
    <property type="nucleotide sequence ID" value="NZ_JACCAU010000001.1"/>
</dbReference>
<dbReference type="EMBL" id="JACCAU010000001">
    <property type="protein sequence ID" value="NYH18122.1"/>
    <property type="molecule type" value="Genomic_DNA"/>
</dbReference>
<reference evidence="3 4" key="1">
    <citation type="submission" date="2020-07" db="EMBL/GenBank/DDBJ databases">
        <title>Exploring microbial biodiversity for novel pathways involved in the catabolism of aromatic compounds derived from lignin.</title>
        <authorList>
            <person name="Elkins J."/>
        </authorList>
    </citation>
    <scope>NUCLEOTIDE SEQUENCE [LARGE SCALE GENOMIC DNA]</scope>
    <source>
        <strain evidence="3 4">H2C3B</strain>
    </source>
</reference>
<gene>
    <name evidence="3" type="ORF">GGD41_005350</name>
</gene>
<dbReference type="InterPro" id="IPR021457">
    <property type="entry name" value="DUF3108"/>
</dbReference>
<evidence type="ECO:0000256" key="1">
    <source>
        <dbReference type="SAM" id="MobiDB-lite"/>
    </source>
</evidence>
<evidence type="ECO:0000313" key="3">
    <source>
        <dbReference type="EMBL" id="NYH18122.1"/>
    </source>
</evidence>
<sequence length="434" mass="45864">MASSSVTHRSDRTPPGGPRVALRVGRWIAVLLVVAVLHWIAAQWVERNRATLNPADNERVPVQVALLTPERIERNPAAATPHAPAPAPAPRSAASKPREHVLTALQPAKQAAPAAAASDAVASATDAASASSATSTNAAAGKTTATASAPAAASAPQAAPGVKFSVPPSGELQYDTFYNGVRNQPGTIHWTSNAQSYEMVVSVPLPFVGTFVYSSHGRIDAFGLAPDQYIEKRGRRAEDIAIFNRSDKKIAFTRTPASLPLPDGAQDRFSMVMQLASLVRGDPTAYKPGVTRQFFVVDNDSGENWPIETIGDETIRTAQGFIDTRHFKRLPRHDGDLRRIDVWLAPSLGWLPARIVQTEPNGTQFELVWRGKLNLDSADDNPGASPGNAADGNATTPDSTNPPPAGPSAATPEAAPSQTLNPTDPGSPPGIIKP</sequence>